<dbReference type="RefSeq" id="WP_230370096.1">
    <property type="nucleotide sequence ID" value="NZ_WLYX01000001.1"/>
</dbReference>
<dbReference type="Proteomes" id="UP000446658">
    <property type="component" value="Unassembled WGS sequence"/>
</dbReference>
<comment type="caution">
    <text evidence="1">The sequence shown here is derived from an EMBL/GenBank/DDBJ whole genome shotgun (WGS) entry which is preliminary data.</text>
</comment>
<organism evidence="1 2">
    <name type="scientific">Paludibacterium denitrificans</name>
    <dbReference type="NCBI Taxonomy" id="2675226"/>
    <lineage>
        <taxon>Bacteria</taxon>
        <taxon>Pseudomonadati</taxon>
        <taxon>Pseudomonadota</taxon>
        <taxon>Betaproteobacteria</taxon>
        <taxon>Neisseriales</taxon>
        <taxon>Chromobacteriaceae</taxon>
        <taxon>Paludibacterium</taxon>
    </lineage>
</organism>
<keyword evidence="2" id="KW-1185">Reference proteome</keyword>
<accession>A0A844GED7</accession>
<proteinExistence type="predicted"/>
<dbReference type="EMBL" id="WLYX01000001">
    <property type="protein sequence ID" value="MTD33277.1"/>
    <property type="molecule type" value="Genomic_DNA"/>
</dbReference>
<evidence type="ECO:0000313" key="1">
    <source>
        <dbReference type="EMBL" id="MTD33277.1"/>
    </source>
</evidence>
<evidence type="ECO:0000313" key="2">
    <source>
        <dbReference type="Proteomes" id="UP000446658"/>
    </source>
</evidence>
<protein>
    <submittedName>
        <fullName evidence="1">Uncharacterized protein</fullName>
    </submittedName>
</protein>
<gene>
    <name evidence="1" type="ORF">GKE73_09425</name>
</gene>
<sequence length="84" mass="9138">MILPLTVLLGRSLYEGERSEADRSALIARGAGTMIVVMGLIRSDYTESFRPLCVATVAIWGLLIYSIFQSTTQRRASLLSSATA</sequence>
<dbReference type="AlphaFoldDB" id="A0A844GED7"/>
<reference evidence="1 2" key="1">
    <citation type="submission" date="2019-11" db="EMBL/GenBank/DDBJ databases">
        <title>Draft genome sequence of Paludibacterium sp. dN18-1.</title>
        <authorList>
            <person name="Im W.-T."/>
        </authorList>
    </citation>
    <scope>NUCLEOTIDE SEQUENCE [LARGE SCALE GENOMIC DNA]</scope>
    <source>
        <strain evidence="2">dN 18-1</strain>
    </source>
</reference>
<name>A0A844GED7_9NEIS</name>